<keyword evidence="3" id="KW-1185">Reference proteome</keyword>
<reference evidence="2 3" key="1">
    <citation type="submission" date="2024-01" db="EMBL/GenBank/DDBJ databases">
        <title>Genomic insights into the taxonomy and metabolism of the cyanobacterium Pannus brasiliensis CCIBt3594.</title>
        <authorList>
            <person name="Machado M."/>
            <person name="Botero N.B."/>
            <person name="Andreote A.P.D."/>
            <person name="Feitosa A.M.T."/>
            <person name="Popin R."/>
            <person name="Sivonen K."/>
            <person name="Fiore M.F."/>
        </authorList>
    </citation>
    <scope>NUCLEOTIDE SEQUENCE [LARGE SCALE GENOMIC DNA]</scope>
    <source>
        <strain evidence="2 3">CCIBt3594</strain>
    </source>
</reference>
<organism evidence="2 3">
    <name type="scientific">Pannus brasiliensis CCIBt3594</name>
    <dbReference type="NCBI Taxonomy" id="1427578"/>
    <lineage>
        <taxon>Bacteria</taxon>
        <taxon>Bacillati</taxon>
        <taxon>Cyanobacteriota</taxon>
        <taxon>Cyanophyceae</taxon>
        <taxon>Oscillatoriophycideae</taxon>
        <taxon>Chroococcales</taxon>
        <taxon>Microcystaceae</taxon>
        <taxon>Pannus</taxon>
    </lineage>
</organism>
<gene>
    <name evidence="2" type="ORF">V0288_19090</name>
</gene>
<dbReference type="Proteomes" id="UP001328733">
    <property type="component" value="Unassembled WGS sequence"/>
</dbReference>
<evidence type="ECO:0000313" key="3">
    <source>
        <dbReference type="Proteomes" id="UP001328733"/>
    </source>
</evidence>
<sequence length="326" mass="35587">MFPEFRRRYPRSALISKLLRIDHGKYIVRVRVESEGRILATGLAAADTVESAEDRARERAIAVLITGSEGMESPEETLAFPVMPVSEPPAASKPPVIEPPPAPATVPEIPVIEPAPQPVTVSKTPIIEPEPAPATVPEIPVIEPAPQPVTVSKTPIIEPEPAPAEIAVIEPEPEPVTVSKTPVIEPEPEPEPIIEEKKLEPSPVPATIPKKGGKSSKAVSIAPPEPEPEPEPFSLELEEDNYGLFSDEPEMAIDPEEIPSEPAPVAVPPEEIDYSVLKTKIDVEMKRLGWTTEKGRDYLISTYGKKSRLLLTNEELLEFYNYLSSI</sequence>
<comment type="caution">
    <text evidence="2">The sequence shown here is derived from an EMBL/GenBank/DDBJ whole genome shotgun (WGS) entry which is preliminary data.</text>
</comment>
<dbReference type="AlphaFoldDB" id="A0AAW9R0G5"/>
<evidence type="ECO:0000256" key="1">
    <source>
        <dbReference type="SAM" id="MobiDB-lite"/>
    </source>
</evidence>
<feature type="region of interest" description="Disordered" evidence="1">
    <location>
        <begin position="202"/>
        <end position="234"/>
    </location>
</feature>
<proteinExistence type="predicted"/>
<name>A0AAW9R0G5_9CHRO</name>
<dbReference type="EMBL" id="JBAFSM010000043">
    <property type="protein sequence ID" value="MEG3439239.1"/>
    <property type="molecule type" value="Genomic_DNA"/>
</dbReference>
<dbReference type="RefSeq" id="WP_332866724.1">
    <property type="nucleotide sequence ID" value="NZ_JBAFSM010000043.1"/>
</dbReference>
<protein>
    <submittedName>
        <fullName evidence="2">Uncharacterized protein</fullName>
    </submittedName>
</protein>
<accession>A0AAW9R0G5</accession>
<evidence type="ECO:0000313" key="2">
    <source>
        <dbReference type="EMBL" id="MEG3439239.1"/>
    </source>
</evidence>